<accession>A0AAD5RLL6</accession>
<keyword evidence="8 12" id="KW-0496">Mitochondrion</keyword>
<keyword evidence="6" id="KW-0809">Transit peptide</keyword>
<evidence type="ECO:0000256" key="8">
    <source>
        <dbReference type="ARBA" id="ARBA00023128"/>
    </source>
</evidence>
<evidence type="ECO:0000256" key="6">
    <source>
        <dbReference type="ARBA" id="ARBA00022946"/>
    </source>
</evidence>
<gene>
    <name evidence="14" type="ORF">MKZ38_005210</name>
</gene>
<evidence type="ECO:0000256" key="13">
    <source>
        <dbReference type="SAM" id="MobiDB-lite"/>
    </source>
</evidence>
<keyword evidence="15" id="KW-1185">Reference proteome</keyword>
<reference evidence="14" key="1">
    <citation type="submission" date="2022-07" db="EMBL/GenBank/DDBJ databases">
        <title>Draft genome sequence of Zalerion maritima ATCC 34329, a (micro)plastics degrading marine fungus.</title>
        <authorList>
            <person name="Paco A."/>
            <person name="Goncalves M.F.M."/>
            <person name="Rocha-Santos T.A.P."/>
            <person name="Alves A."/>
        </authorList>
    </citation>
    <scope>NUCLEOTIDE SEQUENCE</scope>
    <source>
        <strain evidence="14">ATCC 34329</strain>
    </source>
</reference>
<evidence type="ECO:0000313" key="14">
    <source>
        <dbReference type="EMBL" id="KAJ2896822.1"/>
    </source>
</evidence>
<dbReference type="InterPro" id="IPR038552">
    <property type="entry name" value="Tim21_IMS_sf"/>
</dbReference>
<name>A0AAD5RLL6_9PEZI</name>
<proteinExistence type="inferred from homology"/>
<keyword evidence="12" id="KW-0653">Protein transport</keyword>
<evidence type="ECO:0000256" key="4">
    <source>
        <dbReference type="ARBA" id="ARBA00022692"/>
    </source>
</evidence>
<keyword evidence="9 12" id="KW-0472">Membrane</keyword>
<dbReference type="PANTHER" id="PTHR13032">
    <property type="entry name" value="MITOCHONDRIAL IMPORT INNER MEMBRANE TRANSLOCASE SUBUNIT TIM21"/>
    <property type="match status" value="1"/>
</dbReference>
<evidence type="ECO:0000256" key="11">
    <source>
        <dbReference type="ARBA" id="ARBA00063758"/>
    </source>
</evidence>
<comment type="function">
    <text evidence="10">Essential component of the TIM23 complex, a complex that mediates the translocation of transit peptide-containing proteins across the mitochondrial inner membrane. Required to keep the TOM and the TIM23 complexes in close contact. At some point, it is released from the TOM23 complex to allow protein translocation into the mitochondrial matrix.</text>
</comment>
<comment type="similarity">
    <text evidence="2 12">Belongs to the TIM21 family.</text>
</comment>
<feature type="compositionally biased region" description="Low complexity" evidence="13">
    <location>
        <begin position="95"/>
        <end position="105"/>
    </location>
</feature>
<dbReference type="EMBL" id="JAKWBI020000310">
    <property type="protein sequence ID" value="KAJ2896822.1"/>
    <property type="molecule type" value="Genomic_DNA"/>
</dbReference>
<evidence type="ECO:0000256" key="12">
    <source>
        <dbReference type="RuleBase" id="RU367142"/>
    </source>
</evidence>
<evidence type="ECO:0000256" key="9">
    <source>
        <dbReference type="ARBA" id="ARBA00023136"/>
    </source>
</evidence>
<dbReference type="Proteomes" id="UP001201980">
    <property type="component" value="Unassembled WGS sequence"/>
</dbReference>
<dbReference type="PANTHER" id="PTHR13032:SF6">
    <property type="entry name" value="MITOCHONDRIAL IMPORT INNER MEMBRANE TRANSLOCASE SUBUNIT TIM21"/>
    <property type="match status" value="1"/>
</dbReference>
<feature type="region of interest" description="Disordered" evidence="13">
    <location>
        <begin position="1"/>
        <end position="44"/>
    </location>
</feature>
<comment type="subcellular location">
    <subcellularLocation>
        <location evidence="1 12">Mitochondrion inner membrane</location>
        <topology evidence="1 12">Single-pass membrane protein</topology>
    </subcellularLocation>
</comment>
<protein>
    <recommendedName>
        <fullName evidence="3 12">Mitochondrial import inner membrane translocase subunit Tim21</fullName>
    </recommendedName>
</protein>
<comment type="caution">
    <text evidence="14">The sequence shown here is derived from an EMBL/GenBank/DDBJ whole genome shotgun (WGS) entry which is preliminary data.</text>
</comment>
<evidence type="ECO:0000256" key="3">
    <source>
        <dbReference type="ARBA" id="ARBA00020726"/>
    </source>
</evidence>
<dbReference type="Gene3D" id="3.10.450.320">
    <property type="entry name" value="Mitochondrial import inner membrane translocase subunit Tim21"/>
    <property type="match status" value="1"/>
</dbReference>
<evidence type="ECO:0000256" key="5">
    <source>
        <dbReference type="ARBA" id="ARBA00022792"/>
    </source>
</evidence>
<dbReference type="FunFam" id="3.10.450.320:FF:000002">
    <property type="entry name" value="Mitochondrial import inner membrane translocase subunit tim21"/>
    <property type="match status" value="1"/>
</dbReference>
<evidence type="ECO:0000313" key="15">
    <source>
        <dbReference type="Proteomes" id="UP001201980"/>
    </source>
</evidence>
<evidence type="ECO:0000256" key="10">
    <source>
        <dbReference type="ARBA" id="ARBA00060204"/>
    </source>
</evidence>
<evidence type="ECO:0000256" key="2">
    <source>
        <dbReference type="ARBA" id="ARBA00010867"/>
    </source>
</evidence>
<comment type="subunit">
    <text evidence="11">Component of the TIM23 complex, at least composed of TIM23, TIM17, TIM50 and TIM21.</text>
</comment>
<keyword evidence="12" id="KW-0813">Transport</keyword>
<evidence type="ECO:0000256" key="7">
    <source>
        <dbReference type="ARBA" id="ARBA00022989"/>
    </source>
</evidence>
<keyword evidence="7 12" id="KW-1133">Transmembrane helix</keyword>
<dbReference type="AlphaFoldDB" id="A0AAD5RLL6"/>
<dbReference type="GO" id="GO:0030150">
    <property type="term" value="P:protein import into mitochondrial matrix"/>
    <property type="evidence" value="ECO:0007669"/>
    <property type="project" value="UniProtKB-UniRule"/>
</dbReference>
<keyword evidence="4 12" id="KW-0812">Transmembrane</keyword>
<evidence type="ECO:0000256" key="1">
    <source>
        <dbReference type="ARBA" id="ARBA00004434"/>
    </source>
</evidence>
<feature type="compositionally biased region" description="Low complexity" evidence="13">
    <location>
        <begin position="9"/>
        <end position="27"/>
    </location>
</feature>
<keyword evidence="5 12" id="KW-0999">Mitochondrion inner membrane</keyword>
<keyword evidence="12" id="KW-0811">Translocation</keyword>
<feature type="region of interest" description="Disordered" evidence="13">
    <location>
        <begin position="61"/>
        <end position="115"/>
    </location>
</feature>
<feature type="transmembrane region" description="Helical" evidence="12">
    <location>
        <begin position="139"/>
        <end position="159"/>
    </location>
</feature>
<feature type="compositionally biased region" description="Low complexity" evidence="13">
    <location>
        <begin position="71"/>
        <end position="82"/>
    </location>
</feature>
<sequence length="297" mass="32917">MNLNPRQASSSLRVPRSSSTVYDTSSSKAKKQPRQYNEPQTAMMKPIAHIPTVRIRASQTLQSLHHHRHPLSIPSPVSSLVVPPRPSSFARHKTTTASPSSSSPSAKRRAVTPFNDTGQVPWSSLSIPEKAGRAAQQSFNLGVILVGVVLTVGVGYFLYTDVFSPGSKTAHFNRAVNRIKADSRCTALLGPGNELVAHGDETYNKWRRARPIQSTTKVDQYGHEHLMMHFYVEGPKNRAMVMLHLVKGSGTRGDFEYKYFYLDVPGHERIYLEGGDGTSAKSGKDKKFRLFGVSWTQ</sequence>
<organism evidence="14 15">
    <name type="scientific">Zalerion maritima</name>
    <dbReference type="NCBI Taxonomy" id="339359"/>
    <lineage>
        <taxon>Eukaryota</taxon>
        <taxon>Fungi</taxon>
        <taxon>Dikarya</taxon>
        <taxon>Ascomycota</taxon>
        <taxon>Pezizomycotina</taxon>
        <taxon>Sordariomycetes</taxon>
        <taxon>Lulworthiomycetidae</taxon>
        <taxon>Lulworthiales</taxon>
        <taxon>Lulworthiaceae</taxon>
        <taxon>Zalerion</taxon>
    </lineage>
</organism>
<dbReference type="GO" id="GO:0005744">
    <property type="term" value="C:TIM23 mitochondrial import inner membrane translocase complex"/>
    <property type="evidence" value="ECO:0007669"/>
    <property type="project" value="UniProtKB-UniRule"/>
</dbReference>
<dbReference type="InterPro" id="IPR013261">
    <property type="entry name" value="Tim21"/>
</dbReference>
<dbReference type="Pfam" id="PF08294">
    <property type="entry name" value="TIM21"/>
    <property type="match status" value="1"/>
</dbReference>